<feature type="non-terminal residue" evidence="1">
    <location>
        <position position="115"/>
    </location>
</feature>
<reference evidence="1" key="1">
    <citation type="submission" date="2023-11" db="EMBL/GenBank/DDBJ databases">
        <authorList>
            <person name="De Vega J J."/>
            <person name="De Vega J J."/>
        </authorList>
    </citation>
    <scope>NUCLEOTIDE SEQUENCE</scope>
</reference>
<evidence type="ECO:0000313" key="1">
    <source>
        <dbReference type="EMBL" id="CAK5274860.1"/>
    </source>
</evidence>
<dbReference type="AlphaFoldDB" id="A0AAD2HGP1"/>
<sequence>ESAALLPNTAPSEVSLCSLRATQPLVGDDRKLAGAQRGVTVSQGLCARSGDLRGRTVASGVGGCQAMFKSNAVGRRTSVSSEILNCTQYSLDMGDWRNGIASDYESDFVIRRFTF</sequence>
<name>A0AAD2HGP1_9AGAR</name>
<gene>
    <name evidence="1" type="ORF">MYCIT1_LOCUS22226</name>
</gene>
<dbReference type="Proteomes" id="UP001295794">
    <property type="component" value="Unassembled WGS sequence"/>
</dbReference>
<accession>A0AAD2HGP1</accession>
<evidence type="ECO:0000313" key="2">
    <source>
        <dbReference type="Proteomes" id="UP001295794"/>
    </source>
</evidence>
<protein>
    <submittedName>
        <fullName evidence="1">Uncharacterized protein</fullName>
    </submittedName>
</protein>
<keyword evidence="2" id="KW-1185">Reference proteome</keyword>
<organism evidence="1 2">
    <name type="scientific">Mycena citricolor</name>
    <dbReference type="NCBI Taxonomy" id="2018698"/>
    <lineage>
        <taxon>Eukaryota</taxon>
        <taxon>Fungi</taxon>
        <taxon>Dikarya</taxon>
        <taxon>Basidiomycota</taxon>
        <taxon>Agaricomycotina</taxon>
        <taxon>Agaricomycetes</taxon>
        <taxon>Agaricomycetidae</taxon>
        <taxon>Agaricales</taxon>
        <taxon>Marasmiineae</taxon>
        <taxon>Mycenaceae</taxon>
        <taxon>Mycena</taxon>
    </lineage>
</organism>
<dbReference type="EMBL" id="CAVNYO010000403">
    <property type="protein sequence ID" value="CAK5274860.1"/>
    <property type="molecule type" value="Genomic_DNA"/>
</dbReference>
<proteinExistence type="predicted"/>
<comment type="caution">
    <text evidence="1">The sequence shown here is derived from an EMBL/GenBank/DDBJ whole genome shotgun (WGS) entry which is preliminary data.</text>
</comment>